<dbReference type="RefSeq" id="XP_010241075.1">
    <property type="nucleotide sequence ID" value="XM_010242773.2"/>
</dbReference>
<dbReference type="PANTHER" id="PTHR32251:SF23">
    <property type="entry name" value="3-OXO-5-ALPHA-STEROID 4-DEHYDROGENASE (DUF1295)"/>
    <property type="match status" value="1"/>
</dbReference>
<name>A0A1U7YQB8_NELNU</name>
<dbReference type="Gene3D" id="1.20.120.1630">
    <property type="match status" value="1"/>
</dbReference>
<dbReference type="GeneID" id="104585787"/>
<dbReference type="FunCoup" id="A0A1U7YQB8">
    <property type="interactions" value="247"/>
</dbReference>
<evidence type="ECO:0000313" key="2">
    <source>
        <dbReference type="RefSeq" id="XP_010241075.1"/>
    </source>
</evidence>
<proteinExistence type="predicted"/>
<dbReference type="Pfam" id="PF06966">
    <property type="entry name" value="DUF1295"/>
    <property type="match status" value="1"/>
</dbReference>
<keyword evidence="1" id="KW-1185">Reference proteome</keyword>
<dbReference type="PROSITE" id="PS50244">
    <property type="entry name" value="S5A_REDUCTASE"/>
    <property type="match status" value="1"/>
</dbReference>
<dbReference type="GO" id="GO:0016020">
    <property type="term" value="C:membrane"/>
    <property type="evidence" value="ECO:0000318"/>
    <property type="project" value="GO_Central"/>
</dbReference>
<sequence length="333" mass="39793">MGNLKNGLIAVTVPLPSVAFYLIFLHYYHRYPITEIDSSSTAPPYGPYHHLWTWCFLHPLLLANLLFFFNVNVLFWLISLIQSSHWMIDLYWTVIPVMLAHYYATYPSARYNIWRSTIVIFLTWVWSIRLTHNYFRREKWEWGAREDWRFTDMRKRYVKHWWWLSFFAVYVSQQVFLIGICLPMYSVHSVEKPWNVWDSIATIVCMCGITVAYFADTQLHDFVTRNNALKELGVPLVPNLDKGLWRYSRHPNYFGEQLWWWGLVIFGWNVGHGWTFIGSLINSLCLAYVTVLVERRMMKQEYRADAYRLYQKTTSVWIPWFKSSLTGGKDKST</sequence>
<dbReference type="Proteomes" id="UP000189703">
    <property type="component" value="Unplaced"/>
</dbReference>
<gene>
    <name evidence="2" type="primary">LOC104585787</name>
</gene>
<reference evidence="2" key="1">
    <citation type="submission" date="2025-08" db="UniProtKB">
        <authorList>
            <consortium name="RefSeq"/>
        </authorList>
    </citation>
    <scope>IDENTIFICATION</scope>
</reference>
<evidence type="ECO:0000313" key="1">
    <source>
        <dbReference type="Proteomes" id="UP000189703"/>
    </source>
</evidence>
<dbReference type="KEGG" id="nnu:104585787"/>
<dbReference type="AlphaFoldDB" id="A0A1U7YQB8"/>
<dbReference type="OMA" id="WRKGGYQ"/>
<dbReference type="eggNOG" id="KOG4650">
    <property type="taxonomic scope" value="Eukaryota"/>
</dbReference>
<accession>A0A1U7YQB8</accession>
<dbReference type="InterPro" id="IPR010721">
    <property type="entry name" value="UstE-like"/>
</dbReference>
<dbReference type="OrthoDB" id="201504at2759"/>
<protein>
    <submittedName>
        <fullName evidence="2">Uncharacterized protein C594.04c</fullName>
    </submittedName>
</protein>
<dbReference type="PANTHER" id="PTHR32251">
    <property type="entry name" value="3-OXO-5-ALPHA-STEROID 4-DEHYDROGENASE"/>
    <property type="match status" value="1"/>
</dbReference>
<dbReference type="STRING" id="4432.A0A1U7YQB8"/>
<organism evidence="1 2">
    <name type="scientific">Nelumbo nucifera</name>
    <name type="common">Sacred lotus</name>
    <dbReference type="NCBI Taxonomy" id="4432"/>
    <lineage>
        <taxon>Eukaryota</taxon>
        <taxon>Viridiplantae</taxon>
        <taxon>Streptophyta</taxon>
        <taxon>Embryophyta</taxon>
        <taxon>Tracheophyta</taxon>
        <taxon>Spermatophyta</taxon>
        <taxon>Magnoliopsida</taxon>
        <taxon>Proteales</taxon>
        <taxon>Nelumbonaceae</taxon>
        <taxon>Nelumbo</taxon>
    </lineage>
</organism>